<feature type="coiled-coil region" evidence="3">
    <location>
        <begin position="390"/>
        <end position="448"/>
    </location>
</feature>
<dbReference type="GO" id="GO:0009903">
    <property type="term" value="P:chloroplast avoidance movement"/>
    <property type="evidence" value="ECO:0007669"/>
    <property type="project" value="TreeGrafter"/>
</dbReference>
<feature type="coiled-coil region" evidence="3">
    <location>
        <begin position="270"/>
        <end position="357"/>
    </location>
</feature>
<protein>
    <recommendedName>
        <fullName evidence="7">WEB family protein</fullName>
    </recommendedName>
</protein>
<reference evidence="5" key="1">
    <citation type="submission" date="2023-04" db="EMBL/GenBank/DDBJ databases">
        <authorList>
            <person name="Vijverberg K."/>
            <person name="Xiong W."/>
            <person name="Schranz E."/>
        </authorList>
    </citation>
    <scope>NUCLEOTIDE SEQUENCE</scope>
</reference>
<feature type="region of interest" description="Disordered" evidence="4">
    <location>
        <begin position="33"/>
        <end position="57"/>
    </location>
</feature>
<dbReference type="PANTHER" id="PTHR32054">
    <property type="entry name" value="HEAVY CHAIN, PUTATIVE, EXPRESSED-RELATED-RELATED"/>
    <property type="match status" value="1"/>
</dbReference>
<feature type="region of interest" description="Disordered" evidence="4">
    <location>
        <begin position="627"/>
        <end position="647"/>
    </location>
</feature>
<feature type="coiled-coil region" evidence="3">
    <location>
        <begin position="149"/>
        <end position="183"/>
    </location>
</feature>
<evidence type="ECO:0000256" key="3">
    <source>
        <dbReference type="SAM" id="Coils"/>
    </source>
</evidence>
<keyword evidence="2 3" id="KW-0175">Coiled coil</keyword>
<evidence type="ECO:0000313" key="5">
    <source>
        <dbReference type="EMBL" id="CAI9266228.1"/>
    </source>
</evidence>
<dbReference type="AlphaFoldDB" id="A0AA35VC82"/>
<feature type="coiled-coil region" evidence="3">
    <location>
        <begin position="506"/>
        <end position="543"/>
    </location>
</feature>
<accession>A0AA35VC82</accession>
<dbReference type="GO" id="GO:0009904">
    <property type="term" value="P:chloroplast accumulation movement"/>
    <property type="evidence" value="ECO:0007669"/>
    <property type="project" value="TreeGrafter"/>
</dbReference>
<dbReference type="Proteomes" id="UP001177003">
    <property type="component" value="Chromosome 0"/>
</dbReference>
<name>A0AA35VC82_LACSI</name>
<dbReference type="Pfam" id="PF05701">
    <property type="entry name" value="WEMBL"/>
    <property type="match status" value="1"/>
</dbReference>
<dbReference type="GO" id="GO:0005829">
    <property type="term" value="C:cytosol"/>
    <property type="evidence" value="ECO:0007669"/>
    <property type="project" value="TreeGrafter"/>
</dbReference>
<comment type="similarity">
    <text evidence="1">Belongs to the WEB family.</text>
</comment>
<keyword evidence="6" id="KW-1185">Reference proteome</keyword>
<dbReference type="InterPro" id="IPR008545">
    <property type="entry name" value="Web"/>
</dbReference>
<evidence type="ECO:0000313" key="6">
    <source>
        <dbReference type="Proteomes" id="UP001177003"/>
    </source>
</evidence>
<organism evidence="5 6">
    <name type="scientific">Lactuca saligna</name>
    <name type="common">Willowleaf lettuce</name>
    <dbReference type="NCBI Taxonomy" id="75948"/>
    <lineage>
        <taxon>Eukaryota</taxon>
        <taxon>Viridiplantae</taxon>
        <taxon>Streptophyta</taxon>
        <taxon>Embryophyta</taxon>
        <taxon>Tracheophyta</taxon>
        <taxon>Spermatophyta</taxon>
        <taxon>Magnoliopsida</taxon>
        <taxon>eudicotyledons</taxon>
        <taxon>Gunneridae</taxon>
        <taxon>Pentapetalae</taxon>
        <taxon>asterids</taxon>
        <taxon>campanulids</taxon>
        <taxon>Asterales</taxon>
        <taxon>Asteraceae</taxon>
        <taxon>Cichorioideae</taxon>
        <taxon>Cichorieae</taxon>
        <taxon>Lactucinae</taxon>
        <taxon>Lactuca</taxon>
    </lineage>
</organism>
<dbReference type="PANTHER" id="PTHR32054:SF93">
    <property type="entry name" value="WEB FAMILY"/>
    <property type="match status" value="1"/>
</dbReference>
<evidence type="ECO:0000256" key="4">
    <source>
        <dbReference type="SAM" id="MobiDB-lite"/>
    </source>
</evidence>
<sequence length="647" mass="72052">MVVYPNEGGRKSMVDFKMLGWGNFLINQYGGERSSKQNRLSKSGGEKPTIKKIKPHSTDRVLVKETKLHLAQKELDKLKEQLKSAETTKTGALTELERAKRTVDDLKNKLQIINEAKESAIKATEMAKDQAKKLDVGETNSNGVLNHDLEKSKQQYAAVFTELDAAKQELRRIRHDYEVAMEEKSDVIKEEQEAEVMSKVNLDKAGEISKEILSVQEAIEHVKLAAIEAKQEQEKIVSEKNIQKLAHKSALEESAKKLVALREQIDPEMSKDLESQFAKTTSEIKRLELEMENARASDLDSLKNVTLELDGAKDSLQKVAEEETSLRNLLESLKIELENVKKEHEELKEKEAETESMAGNLNVKLQKSKMELEAACVEEARVSGGSDEMVAALRQLLAESETAKRESEKMKEEAEELQKEAAAMEACLEEAEVELRIALMEADEAKAAESKALEEIKLISERTDAARASTSESGSKITISREEFESLSRKVEESEKLAGMKVEAAMAQAEAVKASEKEAVKRLEVAQKEIEEMKAATEAAVKRAEMADAARKAVEGELRRWREKEQKKAAEAASLILQESQSLPSTPLRKQIPVNPPPPAASQKPVNIQKQKTKKILVSNLSGIFQRKKSQVDGGSSPSYLPGEKPM</sequence>
<gene>
    <name evidence="5" type="ORF">LSALG_LOCUS6796</name>
</gene>
<feature type="coiled-coil region" evidence="3">
    <location>
        <begin position="61"/>
        <end position="123"/>
    </location>
</feature>
<evidence type="ECO:0000256" key="1">
    <source>
        <dbReference type="ARBA" id="ARBA00005485"/>
    </source>
</evidence>
<proteinExistence type="inferred from homology"/>
<feature type="region of interest" description="Disordered" evidence="4">
    <location>
        <begin position="571"/>
        <end position="612"/>
    </location>
</feature>
<dbReference type="EMBL" id="OX465086">
    <property type="protein sequence ID" value="CAI9266228.1"/>
    <property type="molecule type" value="Genomic_DNA"/>
</dbReference>
<evidence type="ECO:0000256" key="2">
    <source>
        <dbReference type="ARBA" id="ARBA00023054"/>
    </source>
</evidence>
<evidence type="ECO:0008006" key="7">
    <source>
        <dbReference type="Google" id="ProtNLM"/>
    </source>
</evidence>